<gene>
    <name evidence="1" type="ORF">J2R98_000038</name>
</gene>
<proteinExistence type="predicted"/>
<reference evidence="1 2" key="1">
    <citation type="submission" date="2023-07" db="EMBL/GenBank/DDBJ databases">
        <title>Genomic Encyclopedia of Type Strains, Phase IV (KMG-IV): sequencing the most valuable type-strain genomes for metagenomic binning, comparative biology and taxonomic classification.</title>
        <authorList>
            <person name="Goeker M."/>
        </authorList>
    </citation>
    <scope>NUCLEOTIDE SEQUENCE [LARGE SCALE GENOMIC DNA]</scope>
    <source>
        <strain evidence="1 2">DSM 15448</strain>
    </source>
</reference>
<protein>
    <recommendedName>
        <fullName evidence="3">Lipid-A-disaccharide synthase</fullName>
    </recommendedName>
</protein>
<evidence type="ECO:0000313" key="1">
    <source>
        <dbReference type="EMBL" id="MDQ0350235.1"/>
    </source>
</evidence>
<dbReference type="SUPFAM" id="SSF53756">
    <property type="entry name" value="UDP-Glycosyltransferase/glycogen phosphorylase"/>
    <property type="match status" value="1"/>
</dbReference>
<dbReference type="Proteomes" id="UP001236723">
    <property type="component" value="Unassembled WGS sequence"/>
</dbReference>
<evidence type="ECO:0008006" key="3">
    <source>
        <dbReference type="Google" id="ProtNLM"/>
    </source>
</evidence>
<comment type="caution">
    <text evidence="1">The sequence shown here is derived from an EMBL/GenBank/DDBJ whole genome shotgun (WGS) entry which is preliminary data.</text>
</comment>
<name>A0ABU0DP72_9BACI</name>
<accession>A0ABU0DP72</accession>
<dbReference type="Gene3D" id="3.40.50.12580">
    <property type="match status" value="1"/>
</dbReference>
<keyword evidence="2" id="KW-1185">Reference proteome</keyword>
<organism evidence="1 2">
    <name type="scientific">Alkalibacillus filiformis</name>
    <dbReference type="NCBI Taxonomy" id="200990"/>
    <lineage>
        <taxon>Bacteria</taxon>
        <taxon>Bacillati</taxon>
        <taxon>Bacillota</taxon>
        <taxon>Bacilli</taxon>
        <taxon>Bacillales</taxon>
        <taxon>Bacillaceae</taxon>
        <taxon>Alkalibacillus</taxon>
    </lineage>
</organism>
<dbReference type="RefSeq" id="WP_307064926.1">
    <property type="nucleotide sequence ID" value="NZ_JAUSUP010000001.1"/>
</dbReference>
<dbReference type="EMBL" id="JAUSUP010000001">
    <property type="protein sequence ID" value="MDQ0350235.1"/>
    <property type="molecule type" value="Genomic_DNA"/>
</dbReference>
<sequence>MDKQLYEQQYWTLYTDFLDMFQSVKYKGYNLAYLCHFRSLIKKNESLFNRLGNFSLTNNLIHTRQTGVEIQDKFNEFLTKYPIKKRNSNVRGPVAYHDVYHLLRLPNEQFHRMNSILLLEKSSRKPTITDRTIPIHYLQDYMNEPDLEGEVLIVNKSASKIMKKNQHHPLIHPAFKQRLLEQFEVIIKRINEAEDFFQKVKPSCLVVGSTHYPQSRTLVVVARKYGIPTICMQHGIISSEFGYIPKVAQVDAVYGEFEKQWFQSHLVDPDGLEIVGHPRFDLLKNGAAMSKLNFYRKLKLSPKKKTVLIVVRGKKELLEWRQFIKRLNRLGSYNLILRDFPNNGKHSLLHEFSNLKSTKNIPLYDVINHADAVVAYSSTVALESMLANKQVFIFNRPFPGYVGYFDQLGDLVHTSPKTLARAVHQYLNKTIKMRKINKKQVEFLKLAYPNQNKPSGVRLIKLIERLTSGKGR</sequence>
<dbReference type="InterPro" id="IPR043148">
    <property type="entry name" value="TagF_C"/>
</dbReference>
<evidence type="ECO:0000313" key="2">
    <source>
        <dbReference type="Proteomes" id="UP001236723"/>
    </source>
</evidence>